<accession>A0A915DIM1</accession>
<dbReference type="Proteomes" id="UP000887574">
    <property type="component" value="Unplaced"/>
</dbReference>
<evidence type="ECO:0000256" key="1">
    <source>
        <dbReference type="ARBA" id="ARBA00022679"/>
    </source>
</evidence>
<dbReference type="PROSITE" id="PS50127">
    <property type="entry name" value="UBC_2"/>
    <property type="match status" value="1"/>
</dbReference>
<dbReference type="WBParaSite" id="jg20378">
    <property type="protein sequence ID" value="jg20378"/>
    <property type="gene ID" value="jg20378"/>
</dbReference>
<evidence type="ECO:0000259" key="3">
    <source>
        <dbReference type="PROSITE" id="PS50127"/>
    </source>
</evidence>
<dbReference type="Gene3D" id="3.10.110.10">
    <property type="entry name" value="Ubiquitin Conjugating Enzyme"/>
    <property type="match status" value="1"/>
</dbReference>
<sequence length="441" mass="49829">MKPVDKNSLHSFSALHSGDIVLETEFVELLQNSCLKDVILAHLLNDSLIEIANNVSSYEVIMNILIASSKIKNIGKADEKHQVSRQNLISTLFSQNNGVDTLISQVEQIEDLIDLLLKHADADQKKRIRNANILVSEETQQLKKFGQLCREFMALENRVTKSVSKEFMSSFFSPKPKLSCESDYCQAMQPLQFASIAFYHPHLASLRVSHKFSSRVRSPTSRLGKNTRHIAKEIISLSMPGQLPLTEQSGVFVRSSEERIDLAKVLIIGPAGTPYANGCFEFDVFFPEDYPNSPPLVNLQTTGNGTVVFNPNLYNTGHVCLSILNTWPSAQEMRWNAKTSSFLQVLISLQSLVLVEQPYYNEPGHEMVKNTFIGNKGSKNYSADVRVNNVRWAMLEQLQRPPLAFEDVIKKHFWLKKDEIEGQVNKWISETDTTKSNKLKV</sequence>
<dbReference type="GO" id="GO:0016740">
    <property type="term" value="F:transferase activity"/>
    <property type="evidence" value="ECO:0007669"/>
    <property type="project" value="UniProtKB-KW"/>
</dbReference>
<dbReference type="SUPFAM" id="SSF54495">
    <property type="entry name" value="UBC-like"/>
    <property type="match status" value="1"/>
</dbReference>
<organism evidence="4 5">
    <name type="scientific">Ditylenchus dipsaci</name>
    <dbReference type="NCBI Taxonomy" id="166011"/>
    <lineage>
        <taxon>Eukaryota</taxon>
        <taxon>Metazoa</taxon>
        <taxon>Ecdysozoa</taxon>
        <taxon>Nematoda</taxon>
        <taxon>Chromadorea</taxon>
        <taxon>Rhabditida</taxon>
        <taxon>Tylenchina</taxon>
        <taxon>Tylenchomorpha</taxon>
        <taxon>Sphaerularioidea</taxon>
        <taxon>Anguinidae</taxon>
        <taxon>Anguininae</taxon>
        <taxon>Ditylenchus</taxon>
    </lineage>
</organism>
<name>A0A915DIM1_9BILA</name>
<evidence type="ECO:0000313" key="5">
    <source>
        <dbReference type="WBParaSite" id="jg20378"/>
    </source>
</evidence>
<dbReference type="CDD" id="cd23810">
    <property type="entry name" value="UBCc_BIRC6"/>
    <property type="match status" value="1"/>
</dbReference>
<dbReference type="InterPro" id="IPR016135">
    <property type="entry name" value="UBQ-conjugating_enzyme/RWD"/>
</dbReference>
<dbReference type="PANTHER" id="PTHR46116:SF39">
    <property type="entry name" value="BACULOVIRAL IAP REPEAT-CONTAINING PROTEIN 6"/>
    <property type="match status" value="1"/>
</dbReference>
<proteinExistence type="predicted"/>
<keyword evidence="1" id="KW-0808">Transferase</keyword>
<reference evidence="5" key="1">
    <citation type="submission" date="2022-11" db="UniProtKB">
        <authorList>
            <consortium name="WormBaseParasite"/>
        </authorList>
    </citation>
    <scope>IDENTIFICATION</scope>
</reference>
<evidence type="ECO:0000313" key="4">
    <source>
        <dbReference type="Proteomes" id="UP000887574"/>
    </source>
</evidence>
<dbReference type="AlphaFoldDB" id="A0A915DIM1"/>
<dbReference type="GO" id="GO:0005634">
    <property type="term" value="C:nucleus"/>
    <property type="evidence" value="ECO:0007669"/>
    <property type="project" value="TreeGrafter"/>
</dbReference>
<dbReference type="GO" id="GO:0004869">
    <property type="term" value="F:cysteine-type endopeptidase inhibitor activity"/>
    <property type="evidence" value="ECO:0007669"/>
    <property type="project" value="TreeGrafter"/>
</dbReference>
<keyword evidence="4" id="KW-1185">Reference proteome</keyword>
<protein>
    <submittedName>
        <fullName evidence="5">UBC core domain-containing protein</fullName>
    </submittedName>
</protein>
<feature type="domain" description="UBC core" evidence="3">
    <location>
        <begin position="225"/>
        <end position="394"/>
    </location>
</feature>
<keyword evidence="2" id="KW-0833">Ubl conjugation pathway</keyword>
<evidence type="ECO:0000256" key="2">
    <source>
        <dbReference type="ARBA" id="ARBA00022786"/>
    </source>
</evidence>
<dbReference type="InterPro" id="IPR000608">
    <property type="entry name" value="UBC"/>
</dbReference>
<dbReference type="Pfam" id="PF00179">
    <property type="entry name" value="UQ_con"/>
    <property type="match status" value="1"/>
</dbReference>
<dbReference type="PANTHER" id="PTHR46116">
    <property type="entry name" value="(E3-INDEPENDENT) E2 UBIQUITIN-CONJUGATING ENZYME"/>
    <property type="match status" value="1"/>
</dbReference>
<dbReference type="SMART" id="SM00212">
    <property type="entry name" value="UBCc"/>
    <property type="match status" value="1"/>
</dbReference>
<dbReference type="GO" id="GO:0043066">
    <property type="term" value="P:negative regulation of apoptotic process"/>
    <property type="evidence" value="ECO:0007669"/>
    <property type="project" value="TreeGrafter"/>
</dbReference>